<keyword evidence="3" id="KW-1185">Reference proteome</keyword>
<gene>
    <name evidence="2" type="ORF">BDA99DRAFT_519722</name>
</gene>
<protein>
    <submittedName>
        <fullName evidence="2">Uncharacterized protein</fullName>
    </submittedName>
</protein>
<feature type="compositionally biased region" description="Polar residues" evidence="1">
    <location>
        <begin position="230"/>
        <end position="241"/>
    </location>
</feature>
<feature type="compositionally biased region" description="Polar residues" evidence="1">
    <location>
        <begin position="300"/>
        <end position="313"/>
    </location>
</feature>
<feature type="compositionally biased region" description="Low complexity" evidence="1">
    <location>
        <begin position="254"/>
        <end position="266"/>
    </location>
</feature>
<name>A0AAD5JT72_9FUNG</name>
<proteinExistence type="predicted"/>
<evidence type="ECO:0000313" key="3">
    <source>
        <dbReference type="Proteomes" id="UP001209540"/>
    </source>
</evidence>
<reference evidence="2" key="2">
    <citation type="submission" date="2023-02" db="EMBL/GenBank/DDBJ databases">
        <authorList>
            <consortium name="DOE Joint Genome Institute"/>
            <person name="Mondo S.J."/>
            <person name="Chang Y."/>
            <person name="Wang Y."/>
            <person name="Ahrendt S."/>
            <person name="Andreopoulos W."/>
            <person name="Barry K."/>
            <person name="Beard J."/>
            <person name="Benny G.L."/>
            <person name="Blankenship S."/>
            <person name="Bonito G."/>
            <person name="Cuomo C."/>
            <person name="Desiro A."/>
            <person name="Gervers K.A."/>
            <person name="Hundley H."/>
            <person name="Kuo A."/>
            <person name="LaButti K."/>
            <person name="Lang B.F."/>
            <person name="Lipzen A."/>
            <person name="O'Donnell K."/>
            <person name="Pangilinan J."/>
            <person name="Reynolds N."/>
            <person name="Sandor L."/>
            <person name="Smith M.W."/>
            <person name="Tsang A."/>
            <person name="Grigoriev I.V."/>
            <person name="Stajich J.E."/>
            <person name="Spatafora J.W."/>
        </authorList>
    </citation>
    <scope>NUCLEOTIDE SEQUENCE</scope>
    <source>
        <strain evidence="2">RSA 2281</strain>
    </source>
</reference>
<evidence type="ECO:0000256" key="1">
    <source>
        <dbReference type="SAM" id="MobiDB-lite"/>
    </source>
</evidence>
<dbReference type="Proteomes" id="UP001209540">
    <property type="component" value="Unassembled WGS sequence"/>
</dbReference>
<sequence length="601" mass="65192">MYFHSSSYRHEQYAALRSAATRSVDTNKKDNNNTNTNDKGKRSSLSSNTSGADSGYTSSTSSSPNATQPSPISLRVAAEETTTQQQSSSPTTSSPSSSSSVDSNNNSHCNNNNINNNTNTHHHQHHHDTSGTSIPKKPKKKSSRTKNQLQQQQRQPDLVYSCPRPLAFPFHNDAHFLPVAEADPRDVARVAPPNASSRRQSAASSKASSLASTSQFDQHSAYRYHRSLRSKTSSIHSSTRQSTDDFTDTETLRSQRTTSSSIMSSMHRGTVRSLRSLFQIPTPHHPPSSMPPAVSSASTFSATPRSSSVSSNARPEIRRGTVQSIREIFTSSPPLDATTSNNLAIAERNAKVNSKTSRILGRLSPMHRHNKDNNKKDQPIPVQQPAKVTTRSRASSVASNATTLCNKPLPKSPHRKDLDSSSVKNMDQLLANAPSVPSKPPSTSAFANFKRMFTREKKKSPALSSSTPSPPPLKSSNTASTLVSPELNITRKPVPTTLSSPSPPVQPPKPTRRSLFATWLRPDPSPKKTSSTTTSSNKKKSSTTTTTSSSTTAGSSTASNDQSKNKAVEEEEQEPPTVVGRLWKSFKRMVTGKKSSRVGVL</sequence>
<feature type="region of interest" description="Disordered" evidence="1">
    <location>
        <begin position="190"/>
        <end position="319"/>
    </location>
</feature>
<feature type="compositionally biased region" description="Low complexity" evidence="1">
    <location>
        <begin position="81"/>
        <end position="119"/>
    </location>
</feature>
<feature type="compositionally biased region" description="Low complexity" evidence="1">
    <location>
        <begin position="527"/>
        <end position="560"/>
    </location>
</feature>
<feature type="compositionally biased region" description="Low complexity" evidence="1">
    <location>
        <begin position="195"/>
        <end position="214"/>
    </location>
</feature>
<feature type="compositionally biased region" description="Polar residues" evidence="1">
    <location>
        <begin position="386"/>
        <end position="405"/>
    </location>
</feature>
<feature type="compositionally biased region" description="Basic residues" evidence="1">
    <location>
        <begin position="584"/>
        <end position="601"/>
    </location>
</feature>
<feature type="region of interest" description="Disordered" evidence="1">
    <location>
        <begin position="17"/>
        <end position="159"/>
    </location>
</feature>
<organism evidence="2 3">
    <name type="scientific">Phascolomyces articulosus</name>
    <dbReference type="NCBI Taxonomy" id="60185"/>
    <lineage>
        <taxon>Eukaryota</taxon>
        <taxon>Fungi</taxon>
        <taxon>Fungi incertae sedis</taxon>
        <taxon>Mucoromycota</taxon>
        <taxon>Mucoromycotina</taxon>
        <taxon>Mucoromycetes</taxon>
        <taxon>Mucorales</taxon>
        <taxon>Lichtheimiaceae</taxon>
        <taxon>Phascolomyces</taxon>
    </lineage>
</organism>
<evidence type="ECO:0000313" key="2">
    <source>
        <dbReference type="EMBL" id="KAI9253416.1"/>
    </source>
</evidence>
<feature type="region of interest" description="Disordered" evidence="1">
    <location>
        <begin position="456"/>
        <end position="601"/>
    </location>
</feature>
<accession>A0AAD5JT72</accession>
<comment type="caution">
    <text evidence="2">The sequence shown here is derived from an EMBL/GenBank/DDBJ whole genome shotgun (WGS) entry which is preliminary data.</text>
</comment>
<dbReference type="AlphaFoldDB" id="A0AAD5JT72"/>
<feature type="region of interest" description="Disordered" evidence="1">
    <location>
        <begin position="355"/>
        <end position="421"/>
    </location>
</feature>
<feature type="compositionally biased region" description="Low complexity" evidence="1">
    <location>
        <begin position="49"/>
        <end position="70"/>
    </location>
</feature>
<reference evidence="2" key="1">
    <citation type="journal article" date="2022" name="IScience">
        <title>Evolution of zygomycete secretomes and the origins of terrestrial fungal ecologies.</title>
        <authorList>
            <person name="Chang Y."/>
            <person name="Wang Y."/>
            <person name="Mondo S."/>
            <person name="Ahrendt S."/>
            <person name="Andreopoulos W."/>
            <person name="Barry K."/>
            <person name="Beard J."/>
            <person name="Benny G.L."/>
            <person name="Blankenship S."/>
            <person name="Bonito G."/>
            <person name="Cuomo C."/>
            <person name="Desiro A."/>
            <person name="Gervers K.A."/>
            <person name="Hundley H."/>
            <person name="Kuo A."/>
            <person name="LaButti K."/>
            <person name="Lang B.F."/>
            <person name="Lipzen A."/>
            <person name="O'Donnell K."/>
            <person name="Pangilinan J."/>
            <person name="Reynolds N."/>
            <person name="Sandor L."/>
            <person name="Smith M.E."/>
            <person name="Tsang A."/>
            <person name="Grigoriev I.V."/>
            <person name="Stajich J.E."/>
            <person name="Spatafora J.W."/>
        </authorList>
    </citation>
    <scope>NUCLEOTIDE SEQUENCE</scope>
    <source>
        <strain evidence="2">RSA 2281</strain>
    </source>
</reference>
<dbReference type="EMBL" id="JAIXMP010000026">
    <property type="protein sequence ID" value="KAI9253416.1"/>
    <property type="molecule type" value="Genomic_DNA"/>
</dbReference>